<dbReference type="PANTHER" id="PTHR23079:SF14">
    <property type="entry name" value="RNA-DEPENDENT RNA POLYMERASE"/>
    <property type="match status" value="1"/>
</dbReference>
<comment type="similarity">
    <text evidence="1">Belongs to the RdRP family.</text>
</comment>
<evidence type="ECO:0000256" key="2">
    <source>
        <dbReference type="SAM" id="MobiDB-lite"/>
    </source>
</evidence>
<feature type="compositionally biased region" description="Polar residues" evidence="2">
    <location>
        <begin position="73"/>
        <end position="91"/>
    </location>
</feature>
<protein>
    <recommendedName>
        <fullName evidence="1">RNA-dependent RNA polymerase</fullName>
        <ecNumber evidence="1">2.7.7.48</ecNumber>
    </recommendedName>
</protein>
<gene>
    <name evidence="4" type="ORF">CPB84DRAFT_1840747</name>
</gene>
<dbReference type="GO" id="GO:0003723">
    <property type="term" value="F:RNA binding"/>
    <property type="evidence" value="ECO:0007669"/>
    <property type="project" value="UniProtKB-KW"/>
</dbReference>
<feature type="domain" description="RDRP core" evidence="3">
    <location>
        <begin position="294"/>
        <end position="954"/>
    </location>
</feature>
<feature type="compositionally biased region" description="Basic and acidic residues" evidence="2">
    <location>
        <begin position="922"/>
        <end position="932"/>
    </location>
</feature>
<evidence type="ECO:0000313" key="5">
    <source>
        <dbReference type="Proteomes" id="UP000724874"/>
    </source>
</evidence>
<keyword evidence="1" id="KW-0696">RNA-directed RNA polymerase</keyword>
<organism evidence="4 5">
    <name type="scientific">Gymnopilus junonius</name>
    <name type="common">Spectacular rustgill mushroom</name>
    <name type="synonym">Gymnopilus spectabilis subsp. junonius</name>
    <dbReference type="NCBI Taxonomy" id="109634"/>
    <lineage>
        <taxon>Eukaryota</taxon>
        <taxon>Fungi</taxon>
        <taxon>Dikarya</taxon>
        <taxon>Basidiomycota</taxon>
        <taxon>Agaricomycotina</taxon>
        <taxon>Agaricomycetes</taxon>
        <taxon>Agaricomycetidae</taxon>
        <taxon>Agaricales</taxon>
        <taxon>Agaricineae</taxon>
        <taxon>Hymenogastraceae</taxon>
        <taxon>Gymnopilus</taxon>
    </lineage>
</organism>
<feature type="region of interest" description="Disordered" evidence="2">
    <location>
        <begin position="1"/>
        <end position="28"/>
    </location>
</feature>
<comment type="caution">
    <text evidence="4">The sequence shown here is derived from an EMBL/GenBank/DDBJ whole genome shotgun (WGS) entry which is preliminary data.</text>
</comment>
<dbReference type="GO" id="GO:0003968">
    <property type="term" value="F:RNA-directed RNA polymerase activity"/>
    <property type="evidence" value="ECO:0007669"/>
    <property type="project" value="UniProtKB-KW"/>
</dbReference>
<reference evidence="4" key="1">
    <citation type="submission" date="2020-11" db="EMBL/GenBank/DDBJ databases">
        <authorList>
            <consortium name="DOE Joint Genome Institute"/>
            <person name="Ahrendt S."/>
            <person name="Riley R."/>
            <person name="Andreopoulos W."/>
            <person name="LaButti K."/>
            <person name="Pangilinan J."/>
            <person name="Ruiz-duenas F.J."/>
            <person name="Barrasa J.M."/>
            <person name="Sanchez-Garcia M."/>
            <person name="Camarero S."/>
            <person name="Miyauchi S."/>
            <person name="Serrano A."/>
            <person name="Linde D."/>
            <person name="Babiker R."/>
            <person name="Drula E."/>
            <person name="Ayuso-Fernandez I."/>
            <person name="Pacheco R."/>
            <person name="Padilla G."/>
            <person name="Ferreira P."/>
            <person name="Barriuso J."/>
            <person name="Kellner H."/>
            <person name="Castanera R."/>
            <person name="Alfaro M."/>
            <person name="Ramirez L."/>
            <person name="Pisabarro A.G."/>
            <person name="Kuo A."/>
            <person name="Tritt A."/>
            <person name="Lipzen A."/>
            <person name="He G."/>
            <person name="Yan M."/>
            <person name="Ng V."/>
            <person name="Cullen D."/>
            <person name="Martin F."/>
            <person name="Rosso M.-N."/>
            <person name="Henrissat B."/>
            <person name="Hibbett D."/>
            <person name="Martinez A.T."/>
            <person name="Grigoriev I.V."/>
        </authorList>
    </citation>
    <scope>NUCLEOTIDE SEQUENCE</scope>
    <source>
        <strain evidence="4">AH 44721</strain>
    </source>
</reference>
<proteinExistence type="inferred from homology"/>
<dbReference type="OrthoDB" id="10055769at2759"/>
<dbReference type="GO" id="GO:0031380">
    <property type="term" value="C:nuclear RNA-directed RNA polymerase complex"/>
    <property type="evidence" value="ECO:0007669"/>
    <property type="project" value="TreeGrafter"/>
</dbReference>
<feature type="region of interest" description="Disordered" evidence="2">
    <location>
        <begin position="73"/>
        <end position="113"/>
    </location>
</feature>
<keyword evidence="5" id="KW-1185">Reference proteome</keyword>
<dbReference type="PANTHER" id="PTHR23079">
    <property type="entry name" value="RNA-DEPENDENT RNA POLYMERASE"/>
    <property type="match status" value="1"/>
</dbReference>
<feature type="region of interest" description="Disordered" evidence="2">
    <location>
        <begin position="916"/>
        <end position="936"/>
    </location>
</feature>
<keyword evidence="1" id="KW-0694">RNA-binding</keyword>
<feature type="region of interest" description="Disordered" evidence="2">
    <location>
        <begin position="1024"/>
        <end position="1049"/>
    </location>
</feature>
<sequence length="1149" mass="130480">MQASSSKNAGLRHMLEEELEENGEGIDDAPLQLIDFKINQSTDSLRSLSQHSSYSHFGDDDLTDAILAFNPTQEAASEEQPPSSTLSSENSLGKRKASDIMSTSSNSPFRPPKIPKCIPGEDNVFATKFCKEEIPNESDNIYSPICISPPHHFQRLFDAKDLPYGAQYEIARYISSDKMKYSDILIPNVHELAKLKSNREAVPAIAQTILKNVVIDKDDFKIDDASVGVFAKEYASKSPWLELDREEEALKKDPLSGLGFNEAGEYQNWYGGQVIFSGKLHDASARGEKLPKYKTTLEPAELGPSYMFARRFGSKNFFRLKLTKLVQNTKKPESLLGYLCRPMILCGGVFRAFYAKESNVFYVKTNEYAIGERILQGETIPGMMSFLEFLEWHNPMACNDGQTMAKYVSRFALGLSNSVPGLMVAQSDIHFIDDIISEQGSNMTDGAGKINLWSLKQIRHRLGWEDTPSAIQTRIFGTKGLLVNERGNPEECAIVWVTPSQRKIQFPGGTSIDRAHRIIDVLRSSHTKSPCRLSVETIMCLADNGVTKKVFLDLLHKGLEELVKPLLDWDSPDSMRELWCNVRRLGGVMAARRAREEAGRARVKGYSEREAEEIEIEDEDGFTVDITENQSVAWWSDEISGCPSSLEETIMYMLDSGFTPQECPVLRDKLHKFIKGRIQNYIKSYRIDVPMSASAFLVPDTLSILKPGEVFFKSSRRIFLLPDGTESDIFIGDVLVTRHPCKLPTDIQKWKSVDRPELHHLTDVIILPTTGDRRAADMLAGGDHDGDKGIFTWQPEIVQSFQNAPDHFSEPPSDINLNFARENLGVAEYITQTESVSNTEEKIRGLQKYLLGAICNTTVVGKYSNFHEIAIYTLGYRHPETIRLAYMFCMTLDGVKTGMTVLPSVLRTDTQKFQKRPPAWKEATEDRERSDMSNEANVKRPSALGRFIMDELYKQASSEGDHWLADVEKFFQLKGPCKEDEHLSAPWLKALKKAEQWQEQEHNFRMTQELEKIRCHVEQVYNEHRNELSSPRKPSRTSPKKSGPSFTDLPIEVRQDKIRQLSKKFTSFPPPDEFLTSEQDIASIRASYAYVYDLKQRERFSSSNFTRFPFDVAMRELAAIKARARGRFKAVDGDFYDHFNMKHMKKHHF</sequence>
<evidence type="ECO:0000256" key="1">
    <source>
        <dbReference type="RuleBase" id="RU363098"/>
    </source>
</evidence>
<dbReference type="InterPro" id="IPR057596">
    <property type="entry name" value="RDRP_core"/>
</dbReference>
<dbReference type="Pfam" id="PF05183">
    <property type="entry name" value="RdRP"/>
    <property type="match status" value="1"/>
</dbReference>
<comment type="catalytic activity">
    <reaction evidence="1">
        <text>RNA(n) + a ribonucleoside 5'-triphosphate = RNA(n+1) + diphosphate</text>
        <dbReference type="Rhea" id="RHEA:21248"/>
        <dbReference type="Rhea" id="RHEA-COMP:14527"/>
        <dbReference type="Rhea" id="RHEA-COMP:17342"/>
        <dbReference type="ChEBI" id="CHEBI:33019"/>
        <dbReference type="ChEBI" id="CHEBI:61557"/>
        <dbReference type="ChEBI" id="CHEBI:140395"/>
        <dbReference type="EC" id="2.7.7.48"/>
    </reaction>
</comment>
<evidence type="ECO:0000259" key="3">
    <source>
        <dbReference type="Pfam" id="PF05183"/>
    </source>
</evidence>
<dbReference type="Proteomes" id="UP000724874">
    <property type="component" value="Unassembled WGS sequence"/>
</dbReference>
<dbReference type="GO" id="GO:0030422">
    <property type="term" value="P:siRNA processing"/>
    <property type="evidence" value="ECO:0007669"/>
    <property type="project" value="TreeGrafter"/>
</dbReference>
<evidence type="ECO:0000313" key="4">
    <source>
        <dbReference type="EMBL" id="KAF8913977.1"/>
    </source>
</evidence>
<dbReference type="EC" id="2.7.7.48" evidence="1"/>
<feature type="compositionally biased region" description="Acidic residues" evidence="2">
    <location>
        <begin position="17"/>
        <end position="27"/>
    </location>
</feature>
<accession>A0A9P5P1Q5</accession>
<dbReference type="InterPro" id="IPR007855">
    <property type="entry name" value="RDRP"/>
</dbReference>
<name>A0A9P5P1Q5_GYMJU</name>
<keyword evidence="1" id="KW-0548">Nucleotidyltransferase</keyword>
<dbReference type="AlphaFoldDB" id="A0A9P5P1Q5"/>
<dbReference type="EMBL" id="JADNYJ010000001">
    <property type="protein sequence ID" value="KAF8913977.1"/>
    <property type="molecule type" value="Genomic_DNA"/>
</dbReference>
<keyword evidence="1" id="KW-0808">Transferase</keyword>